<proteinExistence type="predicted"/>
<comment type="caution">
    <text evidence="1">The sequence shown here is derived from an EMBL/GenBank/DDBJ whole genome shotgun (WGS) entry which is preliminary data.</text>
</comment>
<evidence type="ECO:0000313" key="2">
    <source>
        <dbReference type="Proteomes" id="UP001058074"/>
    </source>
</evidence>
<name>A0ACB5RAZ2_9CLOT</name>
<organism evidence="1 2">
    <name type="scientific">Inconstantimicrobium mannanitabidum</name>
    <dbReference type="NCBI Taxonomy" id="1604901"/>
    <lineage>
        <taxon>Bacteria</taxon>
        <taxon>Bacillati</taxon>
        <taxon>Bacillota</taxon>
        <taxon>Clostridia</taxon>
        <taxon>Eubacteriales</taxon>
        <taxon>Clostridiaceae</taxon>
        <taxon>Inconstantimicrobium</taxon>
    </lineage>
</organism>
<evidence type="ECO:0000313" key="1">
    <source>
        <dbReference type="EMBL" id="GKX66136.1"/>
    </source>
</evidence>
<protein>
    <submittedName>
        <fullName evidence="1">Uncharacterized protein</fullName>
    </submittedName>
</protein>
<accession>A0ACB5RAZ2</accession>
<keyword evidence="2" id="KW-1185">Reference proteome</keyword>
<dbReference type="Proteomes" id="UP001058074">
    <property type="component" value="Unassembled WGS sequence"/>
</dbReference>
<dbReference type="EMBL" id="BROD01000001">
    <property type="protein sequence ID" value="GKX66136.1"/>
    <property type="molecule type" value="Genomic_DNA"/>
</dbReference>
<sequence length="146" mass="16366">MRKGYTLIELVVVLGVICIICSIATVSIKALKKIENDINRQVTIQEVQDMLTYAKLYCANNKVTGNIYANAKTGEYRFFSCKKTRRRNHVKGDMKIIGIYESSDNSITINANGEAYAGAILLADKSGKVTRISIRVGFFYDEIKNK</sequence>
<reference evidence="1" key="1">
    <citation type="journal article" date="2025" name="Int. J. Syst. Evol. Microbiol.">
        <title>Inconstantimicrobium mannanitabidum sp. nov., a novel member of the family Clostridiaceae isolated from anoxic soil under the treatment of reductive soil disinfestation.</title>
        <authorList>
            <person name="Ueki A."/>
            <person name="Tonouchi A."/>
            <person name="Honma S."/>
            <person name="Kaku N."/>
            <person name="Ueki K."/>
        </authorList>
    </citation>
    <scope>NUCLEOTIDE SEQUENCE</scope>
    <source>
        <strain evidence="1">TW13</strain>
    </source>
</reference>
<gene>
    <name evidence="1" type="ORF">rsdtw13_13940</name>
</gene>